<evidence type="ECO:0000256" key="1">
    <source>
        <dbReference type="ARBA" id="ARBA00004651"/>
    </source>
</evidence>
<gene>
    <name evidence="8" type="primary">fliQ</name>
    <name evidence="8" type="ORF">MPPM_0709</name>
</gene>
<dbReference type="EMBL" id="AP014809">
    <property type="protein sequence ID" value="BAU89314.1"/>
    <property type="molecule type" value="Genomic_DNA"/>
</dbReference>
<keyword evidence="8" id="KW-0969">Cilium</keyword>
<reference evidence="8 9" key="1">
    <citation type="journal article" date="2016" name="Genome Announc.">
        <title>Complete Genome Sequence of Methylobacterium populi P-1M, Isolated from Pink-Pigmented Household Biofilm.</title>
        <authorList>
            <person name="Morohoshi T."/>
            <person name="Ikeda T."/>
        </authorList>
    </citation>
    <scope>NUCLEOTIDE SEQUENCE [LARGE SCALE GENOMIC DNA]</scope>
    <source>
        <strain evidence="8 9">P-1M</strain>
    </source>
</reference>
<sequence length="88" mass="9214">MNEVDALELVRSAIWTVLAAAGPSVGAAMLVGIAVALLQALTQVQEVTLTFVPKIVAILLVMLVTGTFVGSQIYAFAEMTYGRIATGF</sequence>
<dbReference type="PANTHER" id="PTHR34040">
    <property type="entry name" value="FLAGELLAR BIOSYNTHETIC PROTEIN FLIQ"/>
    <property type="match status" value="1"/>
</dbReference>
<comment type="subcellular location">
    <subcellularLocation>
        <location evidence="1">Cell membrane</location>
        <topology evidence="1">Multi-pass membrane protein</topology>
    </subcellularLocation>
</comment>
<dbReference type="GO" id="GO:0009306">
    <property type="term" value="P:protein secretion"/>
    <property type="evidence" value="ECO:0007669"/>
    <property type="project" value="InterPro"/>
</dbReference>
<accession>A0A160PAT8</accession>
<evidence type="ECO:0000256" key="2">
    <source>
        <dbReference type="ARBA" id="ARBA00006156"/>
    </source>
</evidence>
<keyword evidence="5 7" id="KW-1133">Transmembrane helix</keyword>
<keyword evidence="6 7" id="KW-0472">Membrane</keyword>
<feature type="transmembrane region" description="Helical" evidence="7">
    <location>
        <begin position="12"/>
        <end position="35"/>
    </location>
</feature>
<dbReference type="PRINTS" id="PR00952">
    <property type="entry name" value="TYPE3IMQPROT"/>
</dbReference>
<feature type="transmembrane region" description="Helical" evidence="7">
    <location>
        <begin position="55"/>
        <end position="77"/>
    </location>
</feature>
<dbReference type="Pfam" id="PF01313">
    <property type="entry name" value="Bac_export_3"/>
    <property type="match status" value="1"/>
</dbReference>
<evidence type="ECO:0000256" key="5">
    <source>
        <dbReference type="ARBA" id="ARBA00022989"/>
    </source>
</evidence>
<evidence type="ECO:0000256" key="3">
    <source>
        <dbReference type="ARBA" id="ARBA00022475"/>
    </source>
</evidence>
<protein>
    <submittedName>
        <fullName evidence="8">Flagellar biosynthesis protein FliQ</fullName>
    </submittedName>
</protein>
<evidence type="ECO:0000256" key="7">
    <source>
        <dbReference type="SAM" id="Phobius"/>
    </source>
</evidence>
<dbReference type="GO" id="GO:0005886">
    <property type="term" value="C:plasma membrane"/>
    <property type="evidence" value="ECO:0007669"/>
    <property type="project" value="UniProtKB-SubCell"/>
</dbReference>
<dbReference type="OrthoDB" id="9806440at2"/>
<dbReference type="PIRSF" id="PIRSF004669">
    <property type="entry name" value="FliQ"/>
    <property type="match status" value="1"/>
</dbReference>
<evidence type="ECO:0000256" key="6">
    <source>
        <dbReference type="ARBA" id="ARBA00023136"/>
    </source>
</evidence>
<dbReference type="InterPro" id="IPR002191">
    <property type="entry name" value="Bac_export_3"/>
</dbReference>
<evidence type="ECO:0000313" key="8">
    <source>
        <dbReference type="EMBL" id="BAU89314.1"/>
    </source>
</evidence>
<comment type="similarity">
    <text evidence="2">Belongs to the FliQ/MopD/SpaQ family.</text>
</comment>
<evidence type="ECO:0000313" key="9">
    <source>
        <dbReference type="Proteomes" id="UP000218288"/>
    </source>
</evidence>
<organism evidence="8 9">
    <name type="scientific">Methylorubrum populi</name>
    <dbReference type="NCBI Taxonomy" id="223967"/>
    <lineage>
        <taxon>Bacteria</taxon>
        <taxon>Pseudomonadati</taxon>
        <taxon>Pseudomonadota</taxon>
        <taxon>Alphaproteobacteria</taxon>
        <taxon>Hyphomicrobiales</taxon>
        <taxon>Methylobacteriaceae</taxon>
        <taxon>Methylorubrum</taxon>
    </lineage>
</organism>
<proteinExistence type="inferred from homology"/>
<dbReference type="AlphaFoldDB" id="A0A160PAT8"/>
<keyword evidence="8" id="KW-0282">Flagellum</keyword>
<keyword evidence="3" id="KW-1003">Cell membrane</keyword>
<dbReference type="Proteomes" id="UP000218288">
    <property type="component" value="Chromosome"/>
</dbReference>
<name>A0A160PAT8_9HYPH</name>
<dbReference type="PANTHER" id="PTHR34040:SF2">
    <property type="entry name" value="FLAGELLAR BIOSYNTHETIC PROTEIN FLIQ"/>
    <property type="match status" value="1"/>
</dbReference>
<keyword evidence="8" id="KW-0966">Cell projection</keyword>
<evidence type="ECO:0000256" key="4">
    <source>
        <dbReference type="ARBA" id="ARBA00022692"/>
    </source>
</evidence>
<dbReference type="RefSeq" id="WP_096483859.1">
    <property type="nucleotide sequence ID" value="NZ_AP014809.1"/>
</dbReference>
<keyword evidence="4 7" id="KW-0812">Transmembrane</keyword>
<dbReference type="NCBIfam" id="NF004671">
    <property type="entry name" value="PRK06010.1"/>
    <property type="match status" value="1"/>
</dbReference>